<evidence type="ECO:0000313" key="2">
    <source>
        <dbReference type="EMBL" id="RRT76361.1"/>
    </source>
</evidence>
<evidence type="ECO:0000313" key="3">
    <source>
        <dbReference type="Proteomes" id="UP000287651"/>
    </source>
</evidence>
<proteinExistence type="predicted"/>
<evidence type="ECO:0000256" key="1">
    <source>
        <dbReference type="SAM" id="MobiDB-lite"/>
    </source>
</evidence>
<comment type="caution">
    <text evidence="2">The sequence shown here is derived from an EMBL/GenBank/DDBJ whole genome shotgun (WGS) entry which is preliminary data.</text>
</comment>
<protein>
    <submittedName>
        <fullName evidence="2">Uncharacterized protein</fullName>
    </submittedName>
</protein>
<organism evidence="2 3">
    <name type="scientific">Ensete ventricosum</name>
    <name type="common">Abyssinian banana</name>
    <name type="synonym">Musa ensete</name>
    <dbReference type="NCBI Taxonomy" id="4639"/>
    <lineage>
        <taxon>Eukaryota</taxon>
        <taxon>Viridiplantae</taxon>
        <taxon>Streptophyta</taxon>
        <taxon>Embryophyta</taxon>
        <taxon>Tracheophyta</taxon>
        <taxon>Spermatophyta</taxon>
        <taxon>Magnoliopsida</taxon>
        <taxon>Liliopsida</taxon>
        <taxon>Zingiberales</taxon>
        <taxon>Musaceae</taxon>
        <taxon>Ensete</taxon>
    </lineage>
</organism>
<feature type="compositionally biased region" description="Polar residues" evidence="1">
    <location>
        <begin position="118"/>
        <end position="131"/>
    </location>
</feature>
<reference evidence="2 3" key="1">
    <citation type="journal article" date="2014" name="Agronomy (Basel)">
        <title>A Draft Genome Sequence for Ensete ventricosum, the Drought-Tolerant Tree Against Hunger.</title>
        <authorList>
            <person name="Harrison J."/>
            <person name="Moore K.A."/>
            <person name="Paszkiewicz K."/>
            <person name="Jones T."/>
            <person name="Grant M."/>
            <person name="Ambacheew D."/>
            <person name="Muzemil S."/>
            <person name="Studholme D.J."/>
        </authorList>
    </citation>
    <scope>NUCLEOTIDE SEQUENCE [LARGE SCALE GENOMIC DNA]</scope>
</reference>
<accession>A0A427AJM5</accession>
<gene>
    <name evidence="2" type="ORF">B296_00006409</name>
</gene>
<sequence>MQWDLAESSLGVRQRDREARWEHVRILPKEDRKTQRKNVGGCRIGGRMAKQLYDSPSEVLIEKVAKSLIWLKEDLFASLPEDDNVEMSDKVPFDDSSDPLLSLGDMPQLFSPRGGQRMAQSPSSNTPSSKLMTRRVGKTTSGGIGRGSDDAMGTHWEIVGSLLKVIKGLSRVHRELNEGDRELAWIAPKVIESLSGMCQEFVGGCREVCWEFKRSIDVLDNKDDCIYVS</sequence>
<dbReference type="Proteomes" id="UP000287651">
    <property type="component" value="Unassembled WGS sequence"/>
</dbReference>
<dbReference type="AlphaFoldDB" id="A0A427AJM5"/>
<feature type="region of interest" description="Disordered" evidence="1">
    <location>
        <begin position="111"/>
        <end position="149"/>
    </location>
</feature>
<name>A0A427AJM5_ENSVE</name>
<dbReference type="EMBL" id="AMZH03002213">
    <property type="protein sequence ID" value="RRT76361.1"/>
    <property type="molecule type" value="Genomic_DNA"/>
</dbReference>